<evidence type="ECO:0000313" key="1">
    <source>
        <dbReference type="EMBL" id="KAJ0218334.1"/>
    </source>
</evidence>
<keyword evidence="2" id="KW-1185">Reference proteome</keyword>
<proteinExistence type="predicted"/>
<gene>
    <name evidence="1" type="ORF">LSAT_V11C300145770</name>
</gene>
<protein>
    <submittedName>
        <fullName evidence="1">Uncharacterized protein</fullName>
    </submittedName>
</protein>
<organism evidence="1 2">
    <name type="scientific">Lactuca sativa</name>
    <name type="common">Garden lettuce</name>
    <dbReference type="NCBI Taxonomy" id="4236"/>
    <lineage>
        <taxon>Eukaryota</taxon>
        <taxon>Viridiplantae</taxon>
        <taxon>Streptophyta</taxon>
        <taxon>Embryophyta</taxon>
        <taxon>Tracheophyta</taxon>
        <taxon>Spermatophyta</taxon>
        <taxon>Magnoliopsida</taxon>
        <taxon>eudicotyledons</taxon>
        <taxon>Gunneridae</taxon>
        <taxon>Pentapetalae</taxon>
        <taxon>asterids</taxon>
        <taxon>campanulids</taxon>
        <taxon>Asterales</taxon>
        <taxon>Asteraceae</taxon>
        <taxon>Cichorioideae</taxon>
        <taxon>Cichorieae</taxon>
        <taxon>Lactucinae</taxon>
        <taxon>Lactuca</taxon>
    </lineage>
</organism>
<sequence length="539" mass="60313">MALPAMTAFVSRISLIGERMSLRIDLYWIDYPTPCCSLQWDLHVYGCQMSFLTASYIVVLLESVAGYRSPLDRYLSLLLVPEFYLRREMDGYGGEASTTALPQEYSDHSPIVHCSSVADFGPPHFLCFNSSMLRANFNDVFLDAWISFVSFRSPDMYLAAKFRFLNTRLKKWRHGPHRPKLVSPLFKTLYVENASFLEVPLDCDEIGAAISDCGNDKDPEPDGFIFKLLKTKRDVIKADIMAFVKHFDVFGTLGRGSATLTPDAANSSVNAIVDVGNHHGMPCILATDVTFVLLFHCHVAAGYHCCCRRRKGGCERRQPSNRHFFPIRQPQPPSWWMGVLISCCFWIWLAATISSPFAAASHHVEVVVGVNCGVYDDIFSGIYHPAAKVRSAGLQQYGVESTGLQQSEIRAKDLGGCLICLLYVLVDLHASTDQELVDITGNLSAAEDWVVLGPYYLKHKIHTRIGESLGESEKLQERFCDPVCGQRMFQLLQLSHWQVKGQQGRSQCSTYRTVHKGVCRSEGLGYFRVAGLIMSAEGD</sequence>
<reference evidence="1 2" key="1">
    <citation type="journal article" date="2017" name="Nat. Commun.">
        <title>Genome assembly with in vitro proximity ligation data and whole-genome triplication in lettuce.</title>
        <authorList>
            <person name="Reyes-Chin-Wo S."/>
            <person name="Wang Z."/>
            <person name="Yang X."/>
            <person name="Kozik A."/>
            <person name="Arikit S."/>
            <person name="Song C."/>
            <person name="Xia L."/>
            <person name="Froenicke L."/>
            <person name="Lavelle D.O."/>
            <person name="Truco M.J."/>
            <person name="Xia R."/>
            <person name="Zhu S."/>
            <person name="Xu C."/>
            <person name="Xu H."/>
            <person name="Xu X."/>
            <person name="Cox K."/>
            <person name="Korf I."/>
            <person name="Meyers B.C."/>
            <person name="Michelmore R.W."/>
        </authorList>
    </citation>
    <scope>NUCLEOTIDE SEQUENCE [LARGE SCALE GENOMIC DNA]</scope>
    <source>
        <strain evidence="2">cv. Salinas</strain>
        <tissue evidence="1">Seedlings</tissue>
    </source>
</reference>
<name>A0A9R1XMG7_LACSA</name>
<accession>A0A9R1XMG7</accession>
<dbReference type="AlphaFoldDB" id="A0A9R1XMG7"/>
<dbReference type="EMBL" id="NBSK02000003">
    <property type="protein sequence ID" value="KAJ0218334.1"/>
    <property type="molecule type" value="Genomic_DNA"/>
</dbReference>
<comment type="caution">
    <text evidence="1">The sequence shown here is derived from an EMBL/GenBank/DDBJ whole genome shotgun (WGS) entry which is preliminary data.</text>
</comment>
<dbReference type="Proteomes" id="UP000235145">
    <property type="component" value="Unassembled WGS sequence"/>
</dbReference>
<evidence type="ECO:0000313" key="2">
    <source>
        <dbReference type="Proteomes" id="UP000235145"/>
    </source>
</evidence>